<dbReference type="GO" id="GO:0009097">
    <property type="term" value="P:isoleucine biosynthetic process"/>
    <property type="evidence" value="ECO:0007669"/>
    <property type="project" value="TreeGrafter"/>
</dbReference>
<evidence type="ECO:0000256" key="2">
    <source>
        <dbReference type="ARBA" id="ARBA00007812"/>
    </source>
</evidence>
<dbReference type="GO" id="GO:0030976">
    <property type="term" value="F:thiamine pyrophosphate binding"/>
    <property type="evidence" value="ECO:0007669"/>
    <property type="project" value="InterPro"/>
</dbReference>
<dbReference type="CDD" id="cd00568">
    <property type="entry name" value="TPP_enzymes"/>
    <property type="match status" value="1"/>
</dbReference>
<dbReference type="SUPFAM" id="SSF52467">
    <property type="entry name" value="DHS-like NAD/FAD-binding domain"/>
    <property type="match status" value="1"/>
</dbReference>
<keyword evidence="9" id="KW-1185">Reference proteome</keyword>
<dbReference type="Pfam" id="PF02776">
    <property type="entry name" value="TPP_enzyme_N"/>
    <property type="match status" value="1"/>
</dbReference>
<evidence type="ECO:0000313" key="8">
    <source>
        <dbReference type="EMBL" id="NDL60355.1"/>
    </source>
</evidence>
<dbReference type="Proteomes" id="UP000460435">
    <property type="component" value="Unassembled WGS sequence"/>
</dbReference>
<evidence type="ECO:0000256" key="4">
    <source>
        <dbReference type="RuleBase" id="RU362132"/>
    </source>
</evidence>
<dbReference type="Pfam" id="PF02775">
    <property type="entry name" value="TPP_enzyme_C"/>
    <property type="match status" value="1"/>
</dbReference>
<dbReference type="InterPro" id="IPR045229">
    <property type="entry name" value="TPP_enz"/>
</dbReference>
<dbReference type="Gene3D" id="3.40.50.970">
    <property type="match status" value="2"/>
</dbReference>
<feature type="domain" description="Thiamine pyrophosphate enzyme TPP-binding" evidence="6">
    <location>
        <begin position="394"/>
        <end position="539"/>
    </location>
</feature>
<gene>
    <name evidence="8" type="ORF">F7O44_25085</name>
</gene>
<comment type="caution">
    <text evidence="8">The sequence shown here is derived from an EMBL/GenBank/DDBJ whole genome shotgun (WGS) entry which is preliminary data.</text>
</comment>
<dbReference type="Pfam" id="PF00205">
    <property type="entry name" value="TPP_enzyme_M"/>
    <property type="match status" value="1"/>
</dbReference>
<dbReference type="Gene3D" id="3.40.50.1220">
    <property type="entry name" value="TPP-binding domain"/>
    <property type="match status" value="1"/>
</dbReference>
<dbReference type="InterPro" id="IPR012000">
    <property type="entry name" value="Thiamin_PyroP_enz_cen_dom"/>
</dbReference>
<dbReference type="GO" id="GO:0009099">
    <property type="term" value="P:L-valine biosynthetic process"/>
    <property type="evidence" value="ECO:0007669"/>
    <property type="project" value="TreeGrafter"/>
</dbReference>
<dbReference type="InterPro" id="IPR011766">
    <property type="entry name" value="TPP_enzyme_TPP-bd"/>
</dbReference>
<feature type="domain" description="Thiamine pyrophosphate enzyme N-terminal TPP-binding" evidence="7">
    <location>
        <begin position="1"/>
        <end position="107"/>
    </location>
</feature>
<dbReference type="SUPFAM" id="SSF52518">
    <property type="entry name" value="Thiamin diphosphate-binding fold (THDP-binding)"/>
    <property type="match status" value="2"/>
</dbReference>
<evidence type="ECO:0000259" key="6">
    <source>
        <dbReference type="Pfam" id="PF02775"/>
    </source>
</evidence>
<dbReference type="AlphaFoldDB" id="A0A7K3MAL5"/>
<comment type="cofactor">
    <cofactor evidence="1">
        <name>thiamine diphosphate</name>
        <dbReference type="ChEBI" id="CHEBI:58937"/>
    </cofactor>
</comment>
<dbReference type="InterPro" id="IPR012001">
    <property type="entry name" value="Thiamin_PyroP_enz_TPP-bd_dom"/>
</dbReference>
<evidence type="ECO:0000256" key="1">
    <source>
        <dbReference type="ARBA" id="ARBA00001964"/>
    </source>
</evidence>
<evidence type="ECO:0000259" key="5">
    <source>
        <dbReference type="Pfam" id="PF00205"/>
    </source>
</evidence>
<dbReference type="InterPro" id="IPR029061">
    <property type="entry name" value="THDP-binding"/>
</dbReference>
<dbReference type="InterPro" id="IPR029035">
    <property type="entry name" value="DHS-like_NAD/FAD-binding_dom"/>
</dbReference>
<accession>A0A7K3MAL5</accession>
<dbReference type="CDD" id="cd07035">
    <property type="entry name" value="TPP_PYR_POX_like"/>
    <property type="match status" value="1"/>
</dbReference>
<protein>
    <submittedName>
        <fullName evidence="8">Thiamine pyrophosphate-binding protein</fullName>
    </submittedName>
</protein>
<sequence>MSAGQAVGETLWQLGVRQVFGVVGSGNFVPTAALVEAGARYVAARHEGAAVTMADSYARVSGELALCSVHQGPGLTNTITGLVDAVKSRTPLLVITGQTSAGSTRSNFYVDQIGLIDRTGAIAEQVYRGETVVEDTVRAFRRAWVERRPVVLNLPLDIQAAGVPAPEQLATDGGGTVRVPAPTPESVAGVASLLATARRPLIIAGRGAVVSDTRDALLLLGERTGALLANTAVANGFFTDDPWTLGIAGGFASDGAAELMREADVVVGFGCSFTTWTTRHGRLLGPDAAVVQVDVDARALGQTERVDVGVLGDSGETARALLDELAARDSRQEDSPYAGKPGWRTETVAARIHRYGRAQSAESQAGQPGLIHPRVLSLELETMLPAARTVVVDGGHFLGWPVTCWTVPDPEGFVFTSSGFQSIGLGLAAAVGAQTARPDRLTVLAAGDGGFLMSVSELETLVRLRLPVLVVVYNDAAYGAEVHHFSGGRTRLELVRFPPTDIAALARGAGAAGVTVRGVSDLTPVAEWLENPEGPMIVDAKIDPDVVGYWAEQDFQGH</sequence>
<keyword evidence="3 4" id="KW-0786">Thiamine pyrophosphate</keyword>
<evidence type="ECO:0000256" key="3">
    <source>
        <dbReference type="ARBA" id="ARBA00023052"/>
    </source>
</evidence>
<dbReference type="GO" id="GO:0005948">
    <property type="term" value="C:acetolactate synthase complex"/>
    <property type="evidence" value="ECO:0007669"/>
    <property type="project" value="TreeGrafter"/>
</dbReference>
<proteinExistence type="inferred from homology"/>
<reference evidence="8 9" key="1">
    <citation type="submission" date="2019-11" db="EMBL/GenBank/DDBJ databases">
        <authorList>
            <person name="Li X.-J."/>
            <person name="Feng X.-M."/>
        </authorList>
    </citation>
    <scope>NUCLEOTIDE SEQUENCE [LARGE SCALE GENOMIC DNA]</scope>
    <source>
        <strain evidence="8 9">XMNu-373</strain>
    </source>
</reference>
<name>A0A7K3MAL5_9ACTN</name>
<dbReference type="GO" id="GO:0000287">
    <property type="term" value="F:magnesium ion binding"/>
    <property type="evidence" value="ECO:0007669"/>
    <property type="project" value="InterPro"/>
</dbReference>
<comment type="similarity">
    <text evidence="2 4">Belongs to the TPP enzyme family.</text>
</comment>
<dbReference type="PANTHER" id="PTHR18968:SF166">
    <property type="entry name" value="2-HYDROXYACYL-COA LYASE 2"/>
    <property type="match status" value="1"/>
</dbReference>
<dbReference type="PANTHER" id="PTHR18968">
    <property type="entry name" value="THIAMINE PYROPHOSPHATE ENZYMES"/>
    <property type="match status" value="1"/>
</dbReference>
<dbReference type="GO" id="GO:0050660">
    <property type="term" value="F:flavin adenine dinucleotide binding"/>
    <property type="evidence" value="ECO:0007669"/>
    <property type="project" value="TreeGrafter"/>
</dbReference>
<organism evidence="8 9">
    <name type="scientific">Phytoactinopolyspora mesophila</name>
    <dbReference type="NCBI Taxonomy" id="2650750"/>
    <lineage>
        <taxon>Bacteria</taxon>
        <taxon>Bacillati</taxon>
        <taxon>Actinomycetota</taxon>
        <taxon>Actinomycetes</taxon>
        <taxon>Jiangellales</taxon>
        <taxon>Jiangellaceae</taxon>
        <taxon>Phytoactinopolyspora</taxon>
    </lineage>
</organism>
<dbReference type="GO" id="GO:0003984">
    <property type="term" value="F:acetolactate synthase activity"/>
    <property type="evidence" value="ECO:0007669"/>
    <property type="project" value="TreeGrafter"/>
</dbReference>
<feature type="domain" description="Thiamine pyrophosphate enzyme central" evidence="5">
    <location>
        <begin position="188"/>
        <end position="321"/>
    </location>
</feature>
<dbReference type="EMBL" id="WLZY01000011">
    <property type="protein sequence ID" value="NDL60355.1"/>
    <property type="molecule type" value="Genomic_DNA"/>
</dbReference>
<evidence type="ECO:0000259" key="7">
    <source>
        <dbReference type="Pfam" id="PF02776"/>
    </source>
</evidence>
<evidence type="ECO:0000313" key="9">
    <source>
        <dbReference type="Proteomes" id="UP000460435"/>
    </source>
</evidence>